<dbReference type="PIRSF" id="PIRSF036565">
    <property type="entry name" value="Pyruvt_ip_decrb"/>
    <property type="match status" value="1"/>
</dbReference>
<dbReference type="PROSITE" id="PS00187">
    <property type="entry name" value="TPP_ENZYMES"/>
    <property type="match status" value="1"/>
</dbReference>
<keyword evidence="8 15" id="KW-0456">Lyase</keyword>
<dbReference type="Proteomes" id="UP000318741">
    <property type="component" value="Chromosome"/>
</dbReference>
<evidence type="ECO:0000256" key="7">
    <source>
        <dbReference type="ARBA" id="ARBA00023052"/>
    </source>
</evidence>
<dbReference type="InterPro" id="IPR012110">
    <property type="entry name" value="PDC/IPDC-like"/>
</dbReference>
<feature type="binding site" evidence="9">
    <location>
        <position position="509"/>
    </location>
    <ligand>
        <name>Mg(2+)</name>
        <dbReference type="ChEBI" id="CHEBI:18420"/>
    </ligand>
</feature>
<evidence type="ECO:0000259" key="14">
    <source>
        <dbReference type="Pfam" id="PF02776"/>
    </source>
</evidence>
<feature type="domain" description="Thiamine pyrophosphate enzyme central" evidence="12">
    <location>
        <begin position="242"/>
        <end position="335"/>
    </location>
</feature>
<feature type="domain" description="Thiamine pyrophosphate enzyme N-terminal TPP-binding" evidence="14">
    <location>
        <begin position="53"/>
        <end position="153"/>
    </location>
</feature>
<name>A0A517PCK4_9PLAN</name>
<feature type="region of interest" description="Disordered" evidence="11">
    <location>
        <begin position="1"/>
        <end position="31"/>
    </location>
</feature>
<feature type="binding site" evidence="9">
    <location>
        <position position="480"/>
    </location>
    <ligand>
        <name>Mg(2+)</name>
        <dbReference type="ChEBI" id="CHEBI:18420"/>
    </ligand>
</feature>
<dbReference type="SUPFAM" id="SSF52518">
    <property type="entry name" value="Thiamin diphosphate-binding fold (THDP-binding)"/>
    <property type="match status" value="2"/>
</dbReference>
<dbReference type="InterPro" id="IPR047213">
    <property type="entry name" value="TPP_PYR_PDC_IPDC-like"/>
</dbReference>
<feature type="compositionally biased region" description="Polar residues" evidence="11">
    <location>
        <begin position="1"/>
        <end position="12"/>
    </location>
</feature>
<dbReference type="GO" id="GO:0000949">
    <property type="term" value="P:aromatic amino acid family catabolic process to alcohol via Ehrlich pathway"/>
    <property type="evidence" value="ECO:0007669"/>
    <property type="project" value="TreeGrafter"/>
</dbReference>
<comment type="similarity">
    <text evidence="3 10">Belongs to the TPP enzyme family.</text>
</comment>
<accession>A0A517PCK4</accession>
<evidence type="ECO:0000256" key="9">
    <source>
        <dbReference type="PIRSR" id="PIRSR036565-2"/>
    </source>
</evidence>
<evidence type="ECO:0000256" key="1">
    <source>
        <dbReference type="ARBA" id="ARBA00001920"/>
    </source>
</evidence>
<evidence type="ECO:0000259" key="13">
    <source>
        <dbReference type="Pfam" id="PF02775"/>
    </source>
</evidence>
<evidence type="ECO:0000313" key="15">
    <source>
        <dbReference type="EMBL" id="QDT17114.1"/>
    </source>
</evidence>
<dbReference type="Pfam" id="PF02775">
    <property type="entry name" value="TPP_enzyme_C"/>
    <property type="match status" value="1"/>
</dbReference>
<organism evidence="15 16">
    <name type="scientific">Alienimonas californiensis</name>
    <dbReference type="NCBI Taxonomy" id="2527989"/>
    <lineage>
        <taxon>Bacteria</taxon>
        <taxon>Pseudomonadati</taxon>
        <taxon>Planctomycetota</taxon>
        <taxon>Planctomycetia</taxon>
        <taxon>Planctomycetales</taxon>
        <taxon>Planctomycetaceae</taxon>
        <taxon>Alienimonas</taxon>
    </lineage>
</organism>
<dbReference type="PANTHER" id="PTHR43452:SF30">
    <property type="entry name" value="PYRUVATE DECARBOXYLASE ISOZYME 1-RELATED"/>
    <property type="match status" value="1"/>
</dbReference>
<dbReference type="SUPFAM" id="SSF52467">
    <property type="entry name" value="DHS-like NAD/FAD-binding domain"/>
    <property type="match status" value="1"/>
</dbReference>
<feature type="compositionally biased region" description="Basic and acidic residues" evidence="11">
    <location>
        <begin position="21"/>
        <end position="31"/>
    </location>
</feature>
<dbReference type="GO" id="GO:0047434">
    <property type="term" value="F:indolepyruvate decarboxylase activity"/>
    <property type="evidence" value="ECO:0007669"/>
    <property type="project" value="UniProtKB-EC"/>
</dbReference>
<dbReference type="InterPro" id="IPR000399">
    <property type="entry name" value="TPP-bd_CS"/>
</dbReference>
<dbReference type="Pfam" id="PF02776">
    <property type="entry name" value="TPP_enzyme_N"/>
    <property type="match status" value="1"/>
</dbReference>
<dbReference type="EMBL" id="CP036265">
    <property type="protein sequence ID" value="QDT17114.1"/>
    <property type="molecule type" value="Genomic_DNA"/>
</dbReference>
<evidence type="ECO:0000256" key="6">
    <source>
        <dbReference type="ARBA" id="ARBA00022842"/>
    </source>
</evidence>
<dbReference type="GO" id="GO:0030976">
    <property type="term" value="F:thiamine pyrophosphate binding"/>
    <property type="evidence" value="ECO:0007669"/>
    <property type="project" value="InterPro"/>
</dbReference>
<feature type="domain" description="Thiamine pyrophosphate enzyme TPP-binding" evidence="13">
    <location>
        <begin position="427"/>
        <end position="569"/>
    </location>
</feature>
<gene>
    <name evidence="15" type="primary">ipdC</name>
    <name evidence="15" type="ORF">CA12_32260</name>
</gene>
<keyword evidence="4 9" id="KW-0479">Metal-binding</keyword>
<comment type="cofactor">
    <cofactor evidence="1">
        <name>a metal cation</name>
        <dbReference type="ChEBI" id="CHEBI:25213"/>
    </cofactor>
</comment>
<dbReference type="InterPro" id="IPR029061">
    <property type="entry name" value="THDP-binding"/>
</dbReference>
<reference evidence="15 16" key="1">
    <citation type="submission" date="2019-02" db="EMBL/GenBank/DDBJ databases">
        <title>Deep-cultivation of Planctomycetes and their phenomic and genomic characterization uncovers novel biology.</title>
        <authorList>
            <person name="Wiegand S."/>
            <person name="Jogler M."/>
            <person name="Boedeker C."/>
            <person name="Pinto D."/>
            <person name="Vollmers J."/>
            <person name="Rivas-Marin E."/>
            <person name="Kohn T."/>
            <person name="Peeters S.H."/>
            <person name="Heuer A."/>
            <person name="Rast P."/>
            <person name="Oberbeckmann S."/>
            <person name="Bunk B."/>
            <person name="Jeske O."/>
            <person name="Meyerdierks A."/>
            <person name="Storesund J.E."/>
            <person name="Kallscheuer N."/>
            <person name="Luecker S."/>
            <person name="Lage O.M."/>
            <person name="Pohl T."/>
            <person name="Merkel B.J."/>
            <person name="Hornburger P."/>
            <person name="Mueller R.-W."/>
            <person name="Bruemmer F."/>
            <person name="Labrenz M."/>
            <person name="Spormann A.M."/>
            <person name="Op den Camp H."/>
            <person name="Overmann J."/>
            <person name="Amann R."/>
            <person name="Jetten M.S.M."/>
            <person name="Mascher T."/>
            <person name="Medema M.H."/>
            <person name="Devos D.P."/>
            <person name="Kaster A.-K."/>
            <person name="Ovreas L."/>
            <person name="Rohde M."/>
            <person name="Galperin M.Y."/>
            <person name="Jogler C."/>
        </authorList>
    </citation>
    <scope>NUCLEOTIDE SEQUENCE [LARGE SCALE GENOMIC DNA]</scope>
    <source>
        <strain evidence="15 16">CA12</strain>
    </source>
</reference>
<protein>
    <submittedName>
        <fullName evidence="15">Indole-3-pyruvate decarboxylase</fullName>
        <ecNumber evidence="15">4.1.1.74</ecNumber>
    </submittedName>
</protein>
<sequence>MPAQSAAGSVSTDAPGATDASGERDPKRTPGDRVVADVQLPMADLSVPPNSIGGYLIRRLWDYGVRDVFGIPGDFVLQFYGMLEGSDLRVIGATREDNAGYAADAYARVHGMGALCVTYCVGGLSTCNSVAGAFAEKSPVVVITGSPGVKERESDPLLHHRVRDFDTQRKVFETITVANTVLDDPLTAFREIDRCLAAAHRFKRPVYIELPRDCVRLEPPYPHEPRRDEQRSDPAALSHALAAAKAMIDAAKKPVIVAGVEMHRFGLREEVVKLAEANEIPMCSTLLGKSAVSETHPLHVGVYEGAMGRPSVTEYVEDSDCAILLGTFMSDINLGIFTARLDPGRCIYATSEKLRVGHGHFHDVVLSDFVRQLADTELAPKKRPLPKERGSVHAGFVLQPKNPLTSRQLFGRVNRLLDEEKFVVVADVGDCLFGASDLTIKGHTEFLSPAYYTSMGFAIPASVGVQAADPSFRPLVLVGDGAFQMTCLELATGLKLGFNPIVVVLNNHGYTTERFLAEGPFNDIPNWSYHRLPDLLGDGWGFECETEGDLDKALKAALANRDSFTLINCHLDKTDVSPALIRLGERMSESV</sequence>
<feature type="binding site" evidence="9">
    <location>
        <position position="507"/>
    </location>
    <ligand>
        <name>Mg(2+)</name>
        <dbReference type="ChEBI" id="CHEBI:18420"/>
    </ligand>
</feature>
<dbReference type="InterPro" id="IPR047214">
    <property type="entry name" value="TPP_PDC_IPDC"/>
</dbReference>
<dbReference type="Gene3D" id="3.40.50.1220">
    <property type="entry name" value="TPP-binding domain"/>
    <property type="match status" value="1"/>
</dbReference>
<evidence type="ECO:0000256" key="8">
    <source>
        <dbReference type="ARBA" id="ARBA00023239"/>
    </source>
</evidence>
<evidence type="ECO:0000256" key="3">
    <source>
        <dbReference type="ARBA" id="ARBA00007812"/>
    </source>
</evidence>
<dbReference type="InterPro" id="IPR029035">
    <property type="entry name" value="DHS-like_NAD/FAD-binding_dom"/>
</dbReference>
<keyword evidence="6 9" id="KW-0460">Magnesium</keyword>
<evidence type="ECO:0000256" key="4">
    <source>
        <dbReference type="ARBA" id="ARBA00022723"/>
    </source>
</evidence>
<dbReference type="InterPro" id="IPR011766">
    <property type="entry name" value="TPP_enzyme_TPP-bd"/>
</dbReference>
<evidence type="ECO:0000256" key="10">
    <source>
        <dbReference type="RuleBase" id="RU362132"/>
    </source>
</evidence>
<keyword evidence="16" id="KW-1185">Reference proteome</keyword>
<dbReference type="GO" id="GO:0005829">
    <property type="term" value="C:cytosol"/>
    <property type="evidence" value="ECO:0007669"/>
    <property type="project" value="TreeGrafter"/>
</dbReference>
<dbReference type="InterPro" id="IPR012001">
    <property type="entry name" value="Thiamin_PyroP_enz_TPP-bd_dom"/>
</dbReference>
<dbReference type="KEGG" id="acaf:CA12_32260"/>
<dbReference type="GO" id="GO:0000287">
    <property type="term" value="F:magnesium ion binding"/>
    <property type="evidence" value="ECO:0007669"/>
    <property type="project" value="InterPro"/>
</dbReference>
<dbReference type="CDD" id="cd02005">
    <property type="entry name" value="TPP_PDC_IPDC"/>
    <property type="match status" value="1"/>
</dbReference>
<evidence type="ECO:0000256" key="5">
    <source>
        <dbReference type="ARBA" id="ARBA00022793"/>
    </source>
</evidence>
<dbReference type="AlphaFoldDB" id="A0A517PCK4"/>
<keyword evidence="15" id="KW-0670">Pyruvate</keyword>
<dbReference type="CDD" id="cd07038">
    <property type="entry name" value="TPP_PYR_PDC_IPDC_like"/>
    <property type="match status" value="1"/>
</dbReference>
<dbReference type="EC" id="4.1.1.74" evidence="15"/>
<keyword evidence="7 10" id="KW-0786">Thiamine pyrophosphate</keyword>
<dbReference type="Pfam" id="PF00205">
    <property type="entry name" value="TPP_enzyme_M"/>
    <property type="match status" value="1"/>
</dbReference>
<dbReference type="PANTHER" id="PTHR43452">
    <property type="entry name" value="PYRUVATE DECARBOXYLASE"/>
    <property type="match status" value="1"/>
</dbReference>
<comment type="cofactor">
    <cofactor evidence="2">
        <name>thiamine diphosphate</name>
        <dbReference type="ChEBI" id="CHEBI:58937"/>
    </cofactor>
</comment>
<dbReference type="InterPro" id="IPR012000">
    <property type="entry name" value="Thiamin_PyroP_enz_cen_dom"/>
</dbReference>
<keyword evidence="5" id="KW-0210">Decarboxylase</keyword>
<evidence type="ECO:0000313" key="16">
    <source>
        <dbReference type="Proteomes" id="UP000318741"/>
    </source>
</evidence>
<proteinExistence type="inferred from homology"/>
<evidence type="ECO:0000256" key="11">
    <source>
        <dbReference type="SAM" id="MobiDB-lite"/>
    </source>
</evidence>
<dbReference type="Gene3D" id="3.40.50.970">
    <property type="match status" value="2"/>
</dbReference>
<dbReference type="GO" id="GO:0004737">
    <property type="term" value="F:pyruvate decarboxylase activity"/>
    <property type="evidence" value="ECO:0007669"/>
    <property type="project" value="TreeGrafter"/>
</dbReference>
<evidence type="ECO:0000259" key="12">
    <source>
        <dbReference type="Pfam" id="PF00205"/>
    </source>
</evidence>
<comment type="cofactor">
    <cofactor evidence="9">
        <name>Mg(2+)</name>
        <dbReference type="ChEBI" id="CHEBI:18420"/>
    </cofactor>
    <text evidence="9">Binds 1 Mg(2+) per subunit.</text>
</comment>
<evidence type="ECO:0000256" key="2">
    <source>
        <dbReference type="ARBA" id="ARBA00001964"/>
    </source>
</evidence>